<dbReference type="CDD" id="cd19963">
    <property type="entry name" value="PBP1_BMP-like"/>
    <property type="match status" value="1"/>
</dbReference>
<accession>A0A9X4KKM2</accession>
<keyword evidence="6" id="KW-1185">Reference proteome</keyword>
<evidence type="ECO:0000256" key="1">
    <source>
        <dbReference type="ARBA" id="ARBA00022729"/>
    </source>
</evidence>
<protein>
    <submittedName>
        <fullName evidence="5">BMP family ABC transporter substrate-binding protein</fullName>
    </submittedName>
</protein>
<dbReference type="AlphaFoldDB" id="A0A9X4KKM2"/>
<feature type="chain" id="PRO_5040877693" evidence="3">
    <location>
        <begin position="24"/>
        <end position="401"/>
    </location>
</feature>
<name>A0A9X4KKM2_9BACL</name>
<dbReference type="InterPro" id="IPR052910">
    <property type="entry name" value="ABC-Purine-Binding"/>
</dbReference>
<reference evidence="5 6" key="1">
    <citation type="submission" date="2022-10" db="EMBL/GenBank/DDBJ databases">
        <title>Comparative genomic analysis of Cohnella hashimotonis sp. nov., isolated from the International Space Station.</title>
        <authorList>
            <person name="Simpson A."/>
            <person name="Venkateswaran K."/>
        </authorList>
    </citation>
    <scope>NUCLEOTIDE SEQUENCE [LARGE SCALE GENOMIC DNA]</scope>
    <source>
        <strain evidence="5 6">DSM 18997</strain>
    </source>
</reference>
<sequence length="401" mass="42915">MKKIKSTWSASLVFVVMMVLVLAGCGNSNNGESAGPSASSSESPSASTAASASPSASASASPSASASGEGIANPRVAFIYIGPPGDGGWTFQHDQGVKYMEKELGIKADTVENVPESADAERIITELAQSHDIIFTTSFGYMDYTLNVAKKFPNVKFEHAGGYKTNDNMATYFGKNWEASYLSGIAAGKMTNKNHLGYVAAFPIPELIYNINAFTLGAQSVNKDVKVDVVWTNTWFDPTTERNAAMSLLDKGADVLMAYQDSPASLQAAAEKGAMAGGNDSDMTRYAPKAYLTNPIWNWGPYYVKKVKALMDGTWTNDQYLGSFTDGMVDIAPIGESVPDDVKKLVEDQKAKFLAGEDNIYSGPILDQSGAEKIPSGKSLTDAEILDMNWFVKGVEGTIPQ</sequence>
<dbReference type="Proteomes" id="UP001153387">
    <property type="component" value="Unassembled WGS sequence"/>
</dbReference>
<evidence type="ECO:0000256" key="2">
    <source>
        <dbReference type="SAM" id="MobiDB-lite"/>
    </source>
</evidence>
<feature type="region of interest" description="Disordered" evidence="2">
    <location>
        <begin position="31"/>
        <end position="68"/>
    </location>
</feature>
<evidence type="ECO:0000256" key="3">
    <source>
        <dbReference type="SAM" id="SignalP"/>
    </source>
</evidence>
<evidence type="ECO:0000259" key="4">
    <source>
        <dbReference type="Pfam" id="PF02608"/>
    </source>
</evidence>
<dbReference type="RefSeq" id="WP_277567274.1">
    <property type="nucleotide sequence ID" value="NZ_JAPDHZ010000004.1"/>
</dbReference>
<dbReference type="PANTHER" id="PTHR43208">
    <property type="entry name" value="ABC TRANSPORTER SUBSTRATE-BINDING PROTEIN"/>
    <property type="match status" value="1"/>
</dbReference>
<comment type="caution">
    <text evidence="5">The sequence shown here is derived from an EMBL/GenBank/DDBJ whole genome shotgun (WGS) entry which is preliminary data.</text>
</comment>
<dbReference type="GO" id="GO:0005886">
    <property type="term" value="C:plasma membrane"/>
    <property type="evidence" value="ECO:0007669"/>
    <property type="project" value="InterPro"/>
</dbReference>
<keyword evidence="1 3" id="KW-0732">Signal</keyword>
<dbReference type="EMBL" id="JAPDHZ010000004">
    <property type="protein sequence ID" value="MDG0793501.1"/>
    <property type="molecule type" value="Genomic_DNA"/>
</dbReference>
<gene>
    <name evidence="5" type="ORF">OMP38_23690</name>
</gene>
<dbReference type="Gene3D" id="3.40.50.2300">
    <property type="match status" value="2"/>
</dbReference>
<organism evidence="5 6">
    <name type="scientific">Cohnella ginsengisoli</name>
    <dbReference type="NCBI Taxonomy" id="425004"/>
    <lineage>
        <taxon>Bacteria</taxon>
        <taxon>Bacillati</taxon>
        <taxon>Bacillota</taxon>
        <taxon>Bacilli</taxon>
        <taxon>Bacillales</taxon>
        <taxon>Paenibacillaceae</taxon>
        <taxon>Cohnella</taxon>
    </lineage>
</organism>
<evidence type="ECO:0000313" key="5">
    <source>
        <dbReference type="EMBL" id="MDG0793501.1"/>
    </source>
</evidence>
<dbReference type="PROSITE" id="PS51257">
    <property type="entry name" value="PROKAR_LIPOPROTEIN"/>
    <property type="match status" value="1"/>
</dbReference>
<feature type="domain" description="ABC transporter substrate-binding protein PnrA-like" evidence="4">
    <location>
        <begin position="75"/>
        <end position="352"/>
    </location>
</feature>
<evidence type="ECO:0000313" key="6">
    <source>
        <dbReference type="Proteomes" id="UP001153387"/>
    </source>
</evidence>
<proteinExistence type="predicted"/>
<dbReference type="Pfam" id="PF02608">
    <property type="entry name" value="Bmp"/>
    <property type="match status" value="1"/>
</dbReference>
<dbReference type="InterPro" id="IPR003760">
    <property type="entry name" value="PnrA-like"/>
</dbReference>
<feature type="signal peptide" evidence="3">
    <location>
        <begin position="1"/>
        <end position="23"/>
    </location>
</feature>
<dbReference type="PANTHER" id="PTHR43208:SF1">
    <property type="entry name" value="ABC TRANSPORTER SUBSTRATE-BINDING PROTEIN"/>
    <property type="match status" value="1"/>
</dbReference>